<dbReference type="GO" id="GO:0015986">
    <property type="term" value="P:proton motive force-driven ATP synthesis"/>
    <property type="evidence" value="ECO:0007669"/>
    <property type="project" value="InterPro"/>
</dbReference>
<evidence type="ECO:0000256" key="13">
    <source>
        <dbReference type="ARBA" id="ARBA00064647"/>
    </source>
</evidence>
<comment type="similarity">
    <text evidence="2 14">Belongs to the ATPase protein 8 family.</text>
</comment>
<keyword evidence="7 15" id="KW-1133">Transmembrane helix</keyword>
<dbReference type="KEGG" id="tfs:19524535"/>
<keyword evidence="8 14" id="KW-0406">Ion transport</keyword>
<gene>
    <name evidence="16" type="primary">ATP8</name>
</gene>
<reference evidence="16" key="1">
    <citation type="journal article" date="2014" name="Mitochondrial DNA">
        <title>The complete mitochondrial genome sequence of Xenocypris davidi (Bleeker).</title>
        <authorList>
            <person name="Liu Y."/>
        </authorList>
    </citation>
    <scope>NUCLEOTIDE SEQUENCE</scope>
</reference>
<evidence type="ECO:0000256" key="7">
    <source>
        <dbReference type="ARBA" id="ARBA00022989"/>
    </source>
</evidence>
<evidence type="ECO:0000256" key="5">
    <source>
        <dbReference type="ARBA" id="ARBA00022692"/>
    </source>
</evidence>
<name>A0A059XRK0_9TELE</name>
<keyword evidence="3 14" id="KW-0813">Transport</keyword>
<keyword evidence="6 14" id="KW-0375">Hydrogen ion transport</keyword>
<dbReference type="InterPro" id="IPR050635">
    <property type="entry name" value="ATPase_protein_8"/>
</dbReference>
<keyword evidence="5 14" id="KW-0812">Transmembrane</keyword>
<protein>
    <recommendedName>
        <fullName evidence="14">ATP synthase complex subunit 8</fullName>
    </recommendedName>
</protein>
<keyword evidence="10 15" id="KW-0472">Membrane</keyword>
<organism evidence="16">
    <name type="scientific">Takifugu flavidus</name>
    <name type="common">sansaifugu</name>
    <dbReference type="NCBI Taxonomy" id="433684"/>
    <lineage>
        <taxon>Eukaryota</taxon>
        <taxon>Metazoa</taxon>
        <taxon>Chordata</taxon>
        <taxon>Craniata</taxon>
        <taxon>Vertebrata</taxon>
        <taxon>Euteleostomi</taxon>
        <taxon>Actinopterygii</taxon>
        <taxon>Neopterygii</taxon>
        <taxon>Teleostei</taxon>
        <taxon>Neoteleostei</taxon>
        <taxon>Acanthomorphata</taxon>
        <taxon>Eupercaria</taxon>
        <taxon>Tetraodontiformes</taxon>
        <taxon>Tetradontoidea</taxon>
        <taxon>Tetraodontidae</taxon>
        <taxon>Takifugu</taxon>
    </lineage>
</organism>
<evidence type="ECO:0000256" key="3">
    <source>
        <dbReference type="ARBA" id="ARBA00022448"/>
    </source>
</evidence>
<dbReference type="EMBL" id="KJ562276">
    <property type="protein sequence ID" value="AIA23815.1"/>
    <property type="molecule type" value="Genomic_DNA"/>
</dbReference>
<dbReference type="CTD" id="4509"/>
<comment type="subcellular location">
    <subcellularLocation>
        <location evidence="1 14">Mitochondrion membrane</location>
        <topology evidence="1 14">Single-pass membrane protein</topology>
    </subcellularLocation>
</comment>
<evidence type="ECO:0000313" key="16">
    <source>
        <dbReference type="EMBL" id="AIA23815.1"/>
    </source>
</evidence>
<evidence type="ECO:0000256" key="10">
    <source>
        <dbReference type="ARBA" id="ARBA00023136"/>
    </source>
</evidence>
<evidence type="ECO:0000256" key="6">
    <source>
        <dbReference type="ARBA" id="ARBA00022781"/>
    </source>
</evidence>
<evidence type="ECO:0000256" key="8">
    <source>
        <dbReference type="ARBA" id="ARBA00023065"/>
    </source>
</evidence>
<evidence type="ECO:0000256" key="14">
    <source>
        <dbReference type="RuleBase" id="RU003661"/>
    </source>
</evidence>
<geneLocation type="mitochondrion" evidence="16"/>
<evidence type="ECO:0000256" key="9">
    <source>
        <dbReference type="ARBA" id="ARBA00023128"/>
    </source>
</evidence>
<proteinExistence type="inferred from homology"/>
<evidence type="ECO:0000256" key="2">
    <source>
        <dbReference type="ARBA" id="ARBA00008892"/>
    </source>
</evidence>
<evidence type="ECO:0000256" key="15">
    <source>
        <dbReference type="SAM" id="Phobius"/>
    </source>
</evidence>
<evidence type="ECO:0000256" key="11">
    <source>
        <dbReference type="ARBA" id="ARBA00023310"/>
    </source>
</evidence>
<dbReference type="RefSeq" id="YP_009034535.1">
    <property type="nucleotide sequence ID" value="NC_024199.1"/>
</dbReference>
<feature type="transmembrane region" description="Helical" evidence="15">
    <location>
        <begin position="6"/>
        <end position="24"/>
    </location>
</feature>
<accession>A0A059XRK0</accession>
<dbReference type="GeneID" id="19524535"/>
<comment type="subunit">
    <text evidence="13">Component of the ATP synthase complex composed at least of ATP5F1A/subunit alpha, ATP5F1B/subunit beta, ATP5MC1/subunit c (homooctomer), MT-ATP6/subunit a, MT-ATP8/subunit 8, ATP5ME/subunit e, ATP5MF/subunit f, ATP5MG/subunit g, ATP5MK/subunit k, ATP5MJ/subunit j, ATP5F1C/subunit gamma, ATP5F1D/subunit delta, ATP5F1E/subunit epsilon, ATP5PF/subunit F6, ATP5PB/subunit b, ATP5PD/subunit d, ATP5PO/subunit OSCP. ATP synthase complex consists of a soluble F(1) head domain (subunits alpha(3) and beta(3)) - the catalytic core - and a membrane F(0) domain - the membrane proton channel (subunits c, a, 8, e, f, g, k and j). These two domains are linked by a central stalk (subunits gamma, delta, and epsilon) rotating inside the F1 region and a stationary peripheral stalk (subunits F6, b, d, and OSCP).</text>
</comment>
<dbReference type="PANTHER" id="PTHR39937">
    <property type="entry name" value="ATP SYNTHASE PROTEIN 8"/>
    <property type="match status" value="1"/>
</dbReference>
<comment type="function">
    <text evidence="12">Subunit 8, of the mitochondrial membrane ATP synthase complex (F(1)F(0) ATP synthase or Complex V) that produces ATP from ADP in the presence of a proton gradient across the membrane which is generated by electron transport complexes of the respiratory chain. ATP synthase complex consist of a soluble F(1) head domain - the catalytic core - and a membrane F(1) domain - the membrane proton channel. These two domains are linked by a central stalk rotating inside the F(1) region and a stationary peripheral stalk. During catalysis, ATP synthesis in the catalytic domain of F(1) is coupled via a rotary mechanism of the central stalk subunits to proton translocation. In vivo, can only synthesize ATP although its ATP hydrolase activity can be activated artificially in vitro. Part of the complex F(0) domain.</text>
</comment>
<evidence type="ECO:0000256" key="4">
    <source>
        <dbReference type="ARBA" id="ARBA00022547"/>
    </source>
</evidence>
<dbReference type="GO" id="GO:0031966">
    <property type="term" value="C:mitochondrial membrane"/>
    <property type="evidence" value="ECO:0007669"/>
    <property type="project" value="UniProtKB-SubCell"/>
</dbReference>
<dbReference type="GO" id="GO:0015078">
    <property type="term" value="F:proton transmembrane transporter activity"/>
    <property type="evidence" value="ECO:0007669"/>
    <property type="project" value="InterPro"/>
</dbReference>
<sequence length="55" mass="6580">MPQLNPAPWFLIMVFSWCVFLIFLPPKIMAHLFPNEPSSQNTCPKEIKPWPWSWH</sequence>
<keyword evidence="4 14" id="KW-0138">CF(0)</keyword>
<dbReference type="OrthoDB" id="8734014at2759"/>
<evidence type="ECO:0000256" key="1">
    <source>
        <dbReference type="ARBA" id="ARBA00004304"/>
    </source>
</evidence>
<dbReference type="Pfam" id="PF00895">
    <property type="entry name" value="ATP-synt_8"/>
    <property type="match status" value="1"/>
</dbReference>
<dbReference type="InterPro" id="IPR001421">
    <property type="entry name" value="ATP8_metazoa"/>
</dbReference>
<evidence type="ECO:0000256" key="12">
    <source>
        <dbReference type="ARBA" id="ARBA00053067"/>
    </source>
</evidence>
<dbReference type="AlphaFoldDB" id="A0A059XRK0"/>
<dbReference type="GO" id="GO:0045259">
    <property type="term" value="C:proton-transporting ATP synthase complex"/>
    <property type="evidence" value="ECO:0007669"/>
    <property type="project" value="UniProtKB-KW"/>
</dbReference>
<keyword evidence="9 14" id="KW-0496">Mitochondrion</keyword>
<dbReference type="PANTHER" id="PTHR39937:SF1">
    <property type="entry name" value="ATP SYNTHASE PROTEIN 8"/>
    <property type="match status" value="1"/>
</dbReference>
<keyword evidence="11" id="KW-0066">ATP synthesis</keyword>